<dbReference type="SUPFAM" id="SSF55174">
    <property type="entry name" value="Alpha-L RNA-binding motif"/>
    <property type="match status" value="1"/>
</dbReference>
<name>A0A433VSE8_9CYAN</name>
<dbReference type="SMART" id="SM00363">
    <property type="entry name" value="S4"/>
    <property type="match status" value="1"/>
</dbReference>
<proteinExistence type="predicted"/>
<organism evidence="3 4">
    <name type="scientific">Dulcicalothrix desertica PCC 7102</name>
    <dbReference type="NCBI Taxonomy" id="232991"/>
    <lineage>
        <taxon>Bacteria</taxon>
        <taxon>Bacillati</taxon>
        <taxon>Cyanobacteriota</taxon>
        <taxon>Cyanophyceae</taxon>
        <taxon>Nostocales</taxon>
        <taxon>Calotrichaceae</taxon>
        <taxon>Dulcicalothrix</taxon>
    </lineage>
</organism>
<reference evidence="3" key="1">
    <citation type="submission" date="2018-12" db="EMBL/GenBank/DDBJ databases">
        <authorList>
            <person name="Will S."/>
            <person name="Neumann-Schaal M."/>
            <person name="Henke P."/>
        </authorList>
    </citation>
    <scope>NUCLEOTIDE SEQUENCE</scope>
    <source>
        <strain evidence="3">PCC 7102</strain>
    </source>
</reference>
<dbReference type="Proteomes" id="UP000271624">
    <property type="component" value="Unassembled WGS sequence"/>
</dbReference>
<keyword evidence="4" id="KW-1185">Reference proteome</keyword>
<dbReference type="PROSITE" id="PS50889">
    <property type="entry name" value="S4"/>
    <property type="match status" value="1"/>
</dbReference>
<feature type="domain" description="RNA-binding S4" evidence="2">
    <location>
        <begin position="27"/>
        <end position="86"/>
    </location>
</feature>
<dbReference type="Pfam" id="PF13275">
    <property type="entry name" value="S4_2"/>
    <property type="match status" value="1"/>
</dbReference>
<dbReference type="GO" id="GO:0003723">
    <property type="term" value="F:RNA binding"/>
    <property type="evidence" value="ECO:0007669"/>
    <property type="project" value="UniProtKB-KW"/>
</dbReference>
<accession>A0A433VSE8</accession>
<dbReference type="InterPro" id="IPR002942">
    <property type="entry name" value="S4_RNA-bd"/>
</dbReference>
<evidence type="ECO:0000259" key="2">
    <source>
        <dbReference type="SMART" id="SM00363"/>
    </source>
</evidence>
<dbReference type="EMBL" id="RSCL01000002">
    <property type="protein sequence ID" value="RUT08965.1"/>
    <property type="molecule type" value="Genomic_DNA"/>
</dbReference>
<dbReference type="AlphaFoldDB" id="A0A433VSE8"/>
<evidence type="ECO:0000256" key="1">
    <source>
        <dbReference type="PROSITE-ProRule" id="PRU00182"/>
    </source>
</evidence>
<comment type="caution">
    <text evidence="3">The sequence shown here is derived from an EMBL/GenBank/DDBJ whole genome shotgun (WGS) entry which is preliminary data.</text>
</comment>
<evidence type="ECO:0000313" key="4">
    <source>
        <dbReference type="Proteomes" id="UP000271624"/>
    </source>
</evidence>
<gene>
    <name evidence="3" type="ORF">DSM106972_010180</name>
</gene>
<sequence length="91" mass="10304">MSRLYNVDFLPQRHGDTEFIELLRAMIKLDQFLKLMGVAATGGQAKVMIQGGEVEVNGELETRRKRQLAEGDKVTVDGQTFEVNYDELNDD</sequence>
<evidence type="ECO:0000313" key="3">
    <source>
        <dbReference type="EMBL" id="RUT08965.1"/>
    </source>
</evidence>
<keyword evidence="1" id="KW-0694">RNA-binding</keyword>
<reference evidence="3" key="2">
    <citation type="journal article" date="2019" name="Genome Biol. Evol.">
        <title>Day and night: Metabolic profiles and evolutionary relationships of six axenic non-marine cyanobacteria.</title>
        <authorList>
            <person name="Will S.E."/>
            <person name="Henke P."/>
            <person name="Boedeker C."/>
            <person name="Huang S."/>
            <person name="Brinkmann H."/>
            <person name="Rohde M."/>
            <person name="Jarek M."/>
            <person name="Friedl T."/>
            <person name="Seufert S."/>
            <person name="Schumacher M."/>
            <person name="Overmann J."/>
            <person name="Neumann-Schaal M."/>
            <person name="Petersen J."/>
        </authorList>
    </citation>
    <scope>NUCLEOTIDE SEQUENCE [LARGE SCALE GENOMIC DNA]</scope>
    <source>
        <strain evidence="3">PCC 7102</strain>
    </source>
</reference>
<dbReference type="Gene3D" id="3.10.290.10">
    <property type="entry name" value="RNA-binding S4 domain"/>
    <property type="match status" value="1"/>
</dbReference>
<dbReference type="RefSeq" id="WP_267901060.1">
    <property type="nucleotide sequence ID" value="NZ_RSCL01000002.1"/>
</dbReference>
<dbReference type="InterPro" id="IPR036986">
    <property type="entry name" value="S4_RNA-bd_sf"/>
</dbReference>
<protein>
    <recommendedName>
        <fullName evidence="2">RNA-binding S4 domain-containing protein</fullName>
    </recommendedName>
</protein>
<dbReference type="CDD" id="cd00165">
    <property type="entry name" value="S4"/>
    <property type="match status" value="1"/>
</dbReference>